<name>A0A0U2VQ17_BACP2</name>
<dbReference type="STRING" id="315750.BPUM_0579"/>
<dbReference type="EMBL" id="CP000813">
    <property type="protein sequence ID" value="ALS35537.1"/>
    <property type="molecule type" value="Genomic_DNA"/>
</dbReference>
<sequence length="70" mass="8319">MKKRTKYDDVYIDDNGVIFYQIECQSEGKRIRKKCKVGSDGKPFLSAFEAHKEVTRLKRELNQRRSNDHL</sequence>
<accession>A0A0U2VQ17</accession>
<dbReference type="AlphaFoldDB" id="A0A0U2VQ17"/>
<reference evidence="1 2" key="2">
    <citation type="journal article" date="2013" name="Extremophiles">
        <title>An ICEBs1-like element may be associated with the extreme radiation and desiccation resistance of Bacillus pumilus SAFR-032 spores.</title>
        <authorList>
            <person name="Tirumalai M.R."/>
            <person name="Fox G.E."/>
        </authorList>
    </citation>
    <scope>NUCLEOTIDE SEQUENCE [LARGE SCALE GENOMIC DNA]</scope>
    <source>
        <strain evidence="1 2">SAFR-032</strain>
    </source>
</reference>
<evidence type="ECO:0000313" key="1">
    <source>
        <dbReference type="EMBL" id="ALS35537.1"/>
    </source>
</evidence>
<evidence type="ECO:0008006" key="3">
    <source>
        <dbReference type="Google" id="ProtNLM"/>
    </source>
</evidence>
<evidence type="ECO:0000313" key="2">
    <source>
        <dbReference type="Proteomes" id="UP000001355"/>
    </source>
</evidence>
<proteinExistence type="predicted"/>
<reference evidence="1 2" key="3">
    <citation type="journal article" date="2013" name="PLoS ONE">
        <title>Candidate genes that may be responsible for the unusual resistances exhibited by Bacillus pumilus SAFR-032 spores.</title>
        <authorList>
            <person name="Tirumalai M.R."/>
            <person name="Rastogi R."/>
            <person name="Zamani N."/>
            <person name="O'Bryant Williams E."/>
            <person name="Allen S."/>
            <person name="Diouf F."/>
            <person name="Kwende S."/>
            <person name="Weinstock G.M."/>
            <person name="Venkateswaran K.J."/>
            <person name="Fox G.E."/>
        </authorList>
    </citation>
    <scope>NUCLEOTIDE SEQUENCE [LARGE SCALE GENOMIC DNA]</scope>
    <source>
        <strain evidence="1 2">SAFR-032</strain>
    </source>
</reference>
<dbReference type="GeneID" id="23399367"/>
<protein>
    <recommendedName>
        <fullName evidence="3">AP2-like integrase N-terminal domain-containing protein</fullName>
    </recommendedName>
</protein>
<gene>
    <name evidence="1" type="ordered locus">BPUM_0579</name>
</gene>
<dbReference type="Proteomes" id="UP000001355">
    <property type="component" value="Chromosome"/>
</dbReference>
<keyword evidence="2" id="KW-1185">Reference proteome</keyword>
<dbReference type="RefSeq" id="WP_041815235.1">
    <property type="nucleotide sequence ID" value="NC_009848.4"/>
</dbReference>
<dbReference type="KEGG" id="bpu:BPUM_0579"/>
<reference evidence="1 2" key="1">
    <citation type="journal article" date="2007" name="PLoS ONE">
        <title>Paradoxical DNA repair and peroxide resistance gene conservation in Bacillus pumilus SAFR-032.</title>
        <authorList>
            <person name="Gioia J."/>
            <person name="Yerrapragada S."/>
            <person name="Qin X."/>
            <person name="Jiang H."/>
            <person name="Igboeli O.C."/>
            <person name="Muzny D."/>
            <person name="Dugan-Rocha S."/>
            <person name="Ding Y."/>
            <person name="Hawes A."/>
            <person name="Liu W."/>
            <person name="Perez L."/>
            <person name="Kovar C."/>
            <person name="Dinh H."/>
            <person name="Lee S."/>
            <person name="Nazareth L."/>
            <person name="Blyth P."/>
            <person name="Holder M."/>
            <person name="Buhay C."/>
            <person name="Tirumalai M.R."/>
            <person name="Liu Y."/>
            <person name="Dasgupta I."/>
            <person name="Bokhetache L."/>
            <person name="Fujita M."/>
            <person name="Karouia F."/>
            <person name="Eswara Moorthy P."/>
            <person name="Siefert J."/>
            <person name="Uzman A."/>
            <person name="Buzumbo P."/>
            <person name="Verma A."/>
            <person name="Zwiya H."/>
            <person name="McWilliams B.D."/>
            <person name="Olowu A."/>
            <person name="Clinkenbeard K.D."/>
            <person name="Newcombe D."/>
            <person name="Golebiewski L."/>
            <person name="Petrosino J.F."/>
            <person name="Nicholson W.L."/>
            <person name="Fox G.E."/>
            <person name="Venkateswaran K."/>
            <person name="Highlander S.K."/>
            <person name="Weinstock G.M."/>
        </authorList>
    </citation>
    <scope>NUCLEOTIDE SEQUENCE [LARGE SCALE GENOMIC DNA]</scope>
    <source>
        <strain evidence="1 2">SAFR-032</strain>
    </source>
</reference>
<organism evidence="1 2">
    <name type="scientific">Bacillus pumilus (strain SAFR-032)</name>
    <dbReference type="NCBI Taxonomy" id="315750"/>
    <lineage>
        <taxon>Bacteria</taxon>
        <taxon>Bacillati</taxon>
        <taxon>Bacillota</taxon>
        <taxon>Bacilli</taxon>
        <taxon>Bacillales</taxon>
        <taxon>Bacillaceae</taxon>
        <taxon>Bacillus</taxon>
    </lineage>
</organism>